<dbReference type="EMBL" id="GGFK01015708">
    <property type="protein sequence ID" value="MBW49029.1"/>
    <property type="molecule type" value="Transcribed_RNA"/>
</dbReference>
<accession>A0A2M4B7J9</accession>
<dbReference type="AlphaFoldDB" id="A0A2M4B7J9"/>
<sequence length="74" mass="8398">MEKRNLKQYLYRGVLLPGVCVSAACCSAAPYTHLSITCRSIATEWSIINDFFCRTRGHSRAHWVCARVRAHARS</sequence>
<name>A0A2M4B7J9_9DIPT</name>
<dbReference type="PROSITE" id="PS51257">
    <property type="entry name" value="PROKAR_LIPOPROTEIN"/>
    <property type="match status" value="1"/>
</dbReference>
<protein>
    <submittedName>
        <fullName evidence="1">Putative secreted protein</fullName>
    </submittedName>
</protein>
<proteinExistence type="predicted"/>
<organism evidence="1">
    <name type="scientific">Anopheles triannulatus</name>
    <dbReference type="NCBI Taxonomy" id="58253"/>
    <lineage>
        <taxon>Eukaryota</taxon>
        <taxon>Metazoa</taxon>
        <taxon>Ecdysozoa</taxon>
        <taxon>Arthropoda</taxon>
        <taxon>Hexapoda</taxon>
        <taxon>Insecta</taxon>
        <taxon>Pterygota</taxon>
        <taxon>Neoptera</taxon>
        <taxon>Endopterygota</taxon>
        <taxon>Diptera</taxon>
        <taxon>Nematocera</taxon>
        <taxon>Culicoidea</taxon>
        <taxon>Culicidae</taxon>
        <taxon>Anophelinae</taxon>
        <taxon>Anopheles</taxon>
    </lineage>
</organism>
<evidence type="ECO:0000313" key="1">
    <source>
        <dbReference type="EMBL" id="MBW49029.1"/>
    </source>
</evidence>
<reference evidence="1" key="1">
    <citation type="submission" date="2018-01" db="EMBL/GenBank/DDBJ databases">
        <title>An insight into the sialome of Amazonian anophelines.</title>
        <authorList>
            <person name="Ribeiro J.M."/>
            <person name="Scarpassa V."/>
            <person name="Calvo E."/>
        </authorList>
    </citation>
    <scope>NUCLEOTIDE SEQUENCE</scope>
    <source>
        <tissue evidence="1">Salivary glands</tissue>
    </source>
</reference>